<reference evidence="2" key="1">
    <citation type="submission" date="2016-10" db="EMBL/GenBank/DDBJ databases">
        <authorList>
            <person name="Varghese N."/>
            <person name="Submissions S."/>
        </authorList>
    </citation>
    <scope>NUCLEOTIDE SEQUENCE [LARGE SCALE GENOMIC DNA]</scope>
    <source>
        <strain evidence="2">MPL-11</strain>
    </source>
</reference>
<keyword evidence="2" id="KW-1185">Reference proteome</keyword>
<dbReference type="Proteomes" id="UP000199481">
    <property type="component" value="Unassembled WGS sequence"/>
</dbReference>
<proteinExistence type="predicted"/>
<dbReference type="EMBL" id="FNJW01000008">
    <property type="protein sequence ID" value="SDQ53958.1"/>
    <property type="molecule type" value="Genomic_DNA"/>
</dbReference>
<dbReference type="AlphaFoldDB" id="A0A1H1BPW4"/>
<sequence>MTRVKVKLTEDYETTIMKLITTQLNLADMIEPEKKKEVLKELGYLGITVVDKGDK</sequence>
<gene>
    <name evidence="1" type="ORF">SAMN04487752_2684</name>
</gene>
<evidence type="ECO:0000313" key="1">
    <source>
        <dbReference type="EMBL" id="SDQ53958.1"/>
    </source>
</evidence>
<evidence type="ECO:0000313" key="2">
    <source>
        <dbReference type="Proteomes" id="UP000199481"/>
    </source>
</evidence>
<dbReference type="RefSeq" id="WP_176944135.1">
    <property type="nucleotide sequence ID" value="NZ_CP084916.1"/>
</dbReference>
<organism evidence="1 2">
    <name type="scientific">Carnobacterium viridans</name>
    <dbReference type="NCBI Taxonomy" id="174587"/>
    <lineage>
        <taxon>Bacteria</taxon>
        <taxon>Bacillati</taxon>
        <taxon>Bacillota</taxon>
        <taxon>Bacilli</taxon>
        <taxon>Lactobacillales</taxon>
        <taxon>Carnobacteriaceae</taxon>
        <taxon>Carnobacterium</taxon>
    </lineage>
</organism>
<protein>
    <submittedName>
        <fullName evidence="1">Uncharacterized protein</fullName>
    </submittedName>
</protein>
<name>A0A1H1BPW4_9LACT</name>
<accession>A0A1H1BPW4</accession>